<dbReference type="Proteomes" id="UP000472267">
    <property type="component" value="Unassembled WGS sequence"/>
</dbReference>
<dbReference type="PANTHER" id="PTHR22576:SF41">
    <property type="entry name" value="CASPASE 14, APOPTOSIS-RELATED CYSTEINE PEPTIDASE"/>
    <property type="match status" value="1"/>
</dbReference>
<dbReference type="Gene3D" id="3.40.50.1460">
    <property type="match status" value="1"/>
</dbReference>
<keyword evidence="2" id="KW-0732">Signal</keyword>
<dbReference type="PROSITE" id="PS50208">
    <property type="entry name" value="CASPASE_P20"/>
    <property type="match status" value="1"/>
</dbReference>
<evidence type="ECO:0000313" key="5">
    <source>
        <dbReference type="Proteomes" id="UP000472267"/>
    </source>
</evidence>
<dbReference type="InterPro" id="IPR052039">
    <property type="entry name" value="Caspase-related_regulators"/>
</dbReference>
<evidence type="ECO:0000256" key="2">
    <source>
        <dbReference type="SAM" id="SignalP"/>
    </source>
</evidence>
<evidence type="ECO:0000256" key="1">
    <source>
        <dbReference type="ARBA" id="ARBA00010134"/>
    </source>
</evidence>
<evidence type="ECO:0000259" key="3">
    <source>
        <dbReference type="PROSITE" id="PS50208"/>
    </source>
</evidence>
<dbReference type="FunCoup" id="A0A672I710">
    <property type="interactions" value="57"/>
</dbReference>
<proteinExistence type="inferred from homology"/>
<dbReference type="InterPro" id="IPR011600">
    <property type="entry name" value="Pept_C14_caspase"/>
</dbReference>
<dbReference type="InParanoid" id="A0A672I710"/>
<feature type="chain" id="PRO_5025367895" description="Caspase family p20 domain-containing protein" evidence="2">
    <location>
        <begin position="19"/>
        <end position="256"/>
    </location>
</feature>
<name>A0A672I710_SALFA</name>
<dbReference type="SUPFAM" id="SSF52129">
    <property type="entry name" value="Caspase-like"/>
    <property type="match status" value="1"/>
</dbReference>
<keyword evidence="5" id="KW-1185">Reference proteome</keyword>
<dbReference type="Ensembl" id="ENSSFAT00005038773.1">
    <property type="protein sequence ID" value="ENSSFAP00005037378.1"/>
    <property type="gene ID" value="ENSSFAG00005018795.1"/>
</dbReference>
<dbReference type="GO" id="GO:0006508">
    <property type="term" value="P:proteolysis"/>
    <property type="evidence" value="ECO:0007669"/>
    <property type="project" value="InterPro"/>
</dbReference>
<protein>
    <recommendedName>
        <fullName evidence="3">Caspase family p20 domain-containing protein</fullName>
    </recommendedName>
</protein>
<reference evidence="4" key="1">
    <citation type="submission" date="2025-08" db="UniProtKB">
        <authorList>
            <consortium name="Ensembl"/>
        </authorList>
    </citation>
    <scope>IDENTIFICATION</scope>
</reference>
<reference evidence="4" key="2">
    <citation type="submission" date="2025-09" db="UniProtKB">
        <authorList>
            <consortium name="Ensembl"/>
        </authorList>
    </citation>
    <scope>IDENTIFICATION</scope>
</reference>
<accession>A0A672I710</accession>
<dbReference type="PANTHER" id="PTHR22576">
    <property type="entry name" value="MUCOSA ASSOCIATED LYMPHOID TISSUE LYMPHOMA TRANSLOCATION PROTEIN 1/PARACASPASE"/>
    <property type="match status" value="1"/>
</dbReference>
<dbReference type="InterPro" id="IPR015917">
    <property type="entry name" value="Pept_C14A"/>
</dbReference>
<dbReference type="InterPro" id="IPR001309">
    <property type="entry name" value="Pept_C14_p20"/>
</dbReference>
<organism evidence="4 5">
    <name type="scientific">Salarias fasciatus</name>
    <name type="common">Jewelled blenny</name>
    <name type="synonym">Blennius fasciatus</name>
    <dbReference type="NCBI Taxonomy" id="181472"/>
    <lineage>
        <taxon>Eukaryota</taxon>
        <taxon>Metazoa</taxon>
        <taxon>Chordata</taxon>
        <taxon>Craniata</taxon>
        <taxon>Vertebrata</taxon>
        <taxon>Euteleostomi</taxon>
        <taxon>Actinopterygii</taxon>
        <taxon>Neopterygii</taxon>
        <taxon>Teleostei</taxon>
        <taxon>Neoteleostei</taxon>
        <taxon>Acanthomorphata</taxon>
        <taxon>Ovalentaria</taxon>
        <taxon>Blenniimorphae</taxon>
        <taxon>Blenniiformes</taxon>
        <taxon>Blennioidei</taxon>
        <taxon>Blenniidae</taxon>
        <taxon>Salariinae</taxon>
        <taxon>Salarias</taxon>
    </lineage>
</organism>
<feature type="signal peptide" evidence="2">
    <location>
        <begin position="1"/>
        <end position="18"/>
    </location>
</feature>
<dbReference type="AlphaFoldDB" id="A0A672I710"/>
<dbReference type="GO" id="GO:0004197">
    <property type="term" value="F:cysteine-type endopeptidase activity"/>
    <property type="evidence" value="ECO:0007669"/>
    <property type="project" value="InterPro"/>
</dbReference>
<feature type="domain" description="Caspase family p20" evidence="3">
    <location>
        <begin position="33"/>
        <end position="144"/>
    </location>
</feature>
<sequence>RCGCVCVCVCLCVCVCAGVTISRAGVSGGVNRAVLVSVENFYPGVGLANRPGAKRDTKRLHRVLRRRGFQVELHQDLSSQEIHQLQRPVKDLFLTVLSSHGDGGCVFGADGEPVQLSQILTFFDNKTMEDKTKLFLIQVSGALESCAQVRTSRREQVEADALLSGSPGYGAFMHPLGSVFLQTFCDLLEDAACRNLALTRLMTRLAGKRMMPCFLMRLTRDVFPFAEPGKEGGASGVTARSLVEMDSVRRRTPSIS</sequence>
<dbReference type="SMART" id="SM00115">
    <property type="entry name" value="CASc"/>
    <property type="match status" value="1"/>
</dbReference>
<dbReference type="InterPro" id="IPR029030">
    <property type="entry name" value="Caspase-like_dom_sf"/>
</dbReference>
<comment type="similarity">
    <text evidence="1">Belongs to the peptidase C14A family.</text>
</comment>
<evidence type="ECO:0000313" key="4">
    <source>
        <dbReference type="Ensembl" id="ENSSFAP00005037378.1"/>
    </source>
</evidence>
<dbReference type="OMA" id="WESMFLK"/>
<dbReference type="Pfam" id="PF00656">
    <property type="entry name" value="Peptidase_C14"/>
    <property type="match status" value="1"/>
</dbReference>